<accession>A0A284RFN6</accession>
<name>A0A284RFN6_ARMOS</name>
<feature type="domain" description="Opioid growth factor receptor (OGFr) conserved" evidence="2">
    <location>
        <begin position="100"/>
        <end position="289"/>
    </location>
</feature>
<comment type="similarity">
    <text evidence="1">Belongs to the opioid growth factor receptor family.</text>
</comment>
<dbReference type="OrthoDB" id="9030204at2759"/>
<dbReference type="EMBL" id="FUEG01000008">
    <property type="protein sequence ID" value="SJL07571.1"/>
    <property type="molecule type" value="Genomic_DNA"/>
</dbReference>
<dbReference type="Pfam" id="PF04664">
    <property type="entry name" value="OGFr_N"/>
    <property type="match status" value="1"/>
</dbReference>
<proteinExistence type="inferred from homology"/>
<evidence type="ECO:0000256" key="1">
    <source>
        <dbReference type="ARBA" id="ARBA00010365"/>
    </source>
</evidence>
<evidence type="ECO:0000313" key="4">
    <source>
        <dbReference type="Proteomes" id="UP000219338"/>
    </source>
</evidence>
<reference evidence="4" key="1">
    <citation type="journal article" date="2017" name="Nat. Ecol. Evol.">
        <title>Genome expansion and lineage-specific genetic innovations in the forest pathogenic fungi Armillaria.</title>
        <authorList>
            <person name="Sipos G."/>
            <person name="Prasanna A.N."/>
            <person name="Walter M.C."/>
            <person name="O'Connor E."/>
            <person name="Balint B."/>
            <person name="Krizsan K."/>
            <person name="Kiss B."/>
            <person name="Hess J."/>
            <person name="Varga T."/>
            <person name="Slot J."/>
            <person name="Riley R."/>
            <person name="Boka B."/>
            <person name="Rigling D."/>
            <person name="Barry K."/>
            <person name="Lee J."/>
            <person name="Mihaltcheva S."/>
            <person name="LaButti K."/>
            <person name="Lipzen A."/>
            <person name="Waldron R."/>
            <person name="Moloney N.M."/>
            <person name="Sperisen C."/>
            <person name="Kredics L."/>
            <person name="Vagvoelgyi C."/>
            <person name="Patrignani A."/>
            <person name="Fitzpatrick D."/>
            <person name="Nagy I."/>
            <person name="Doyle S."/>
            <person name="Anderson J.B."/>
            <person name="Grigoriev I.V."/>
            <person name="Gueldener U."/>
            <person name="Muensterkoetter M."/>
            <person name="Nagy L.G."/>
        </authorList>
    </citation>
    <scope>NUCLEOTIDE SEQUENCE [LARGE SCALE GENOMIC DNA]</scope>
    <source>
        <strain evidence="4">C18/9</strain>
    </source>
</reference>
<gene>
    <name evidence="3" type="ORF">ARMOST_10921</name>
</gene>
<keyword evidence="4" id="KW-1185">Reference proteome</keyword>
<dbReference type="Proteomes" id="UP000219338">
    <property type="component" value="Unassembled WGS sequence"/>
</dbReference>
<protein>
    <recommendedName>
        <fullName evidence="2">Opioid growth factor receptor (OGFr) conserved domain-containing protein</fullName>
    </recommendedName>
</protein>
<dbReference type="OMA" id="WWANCLR"/>
<sequence>MFPNPLARQYVHEEPGVSYTALPSIDTLQEPSRCPEGTIVVEHKEDAASGLRYRTGPPAPTSIITTRIATRRLPPMNQNVPRDVLEFLTDYPSNSNNLSQSDNLLFYQNKLRCRPDRLTIDELHERWQGAYDTLEYKHGFIQWLFPIQEYGMNSQSQPLQRHELETMRSSPEIIQRVIRSYKLMLDFYGMRLLDEKTGLLDRVLPPRTFERRYRNLVQSSHNNLRISRILKCLSEMGLEHLNVGFVLHILNEQSEHKELATGMLKGSMDRWWANCNRNEEEREWVAELICRVRSSGGKWVFTRDMYVKALKRRDERGSLGFDDVDEGVNMGA</sequence>
<organism evidence="3 4">
    <name type="scientific">Armillaria ostoyae</name>
    <name type="common">Armillaria root rot fungus</name>
    <dbReference type="NCBI Taxonomy" id="47428"/>
    <lineage>
        <taxon>Eukaryota</taxon>
        <taxon>Fungi</taxon>
        <taxon>Dikarya</taxon>
        <taxon>Basidiomycota</taxon>
        <taxon>Agaricomycotina</taxon>
        <taxon>Agaricomycetes</taxon>
        <taxon>Agaricomycetidae</taxon>
        <taxon>Agaricales</taxon>
        <taxon>Marasmiineae</taxon>
        <taxon>Physalacriaceae</taxon>
        <taxon>Armillaria</taxon>
    </lineage>
</organism>
<dbReference type="STRING" id="47428.A0A284RFN6"/>
<dbReference type="PANTHER" id="PTHR14015">
    <property type="entry name" value="OPIOID GROWTH FACTOR RECEPTOR OGFR ZETA-TYPE OPIOID RECEPTOR"/>
    <property type="match status" value="1"/>
</dbReference>
<dbReference type="PANTHER" id="PTHR14015:SF2">
    <property type="entry name" value="OPIOID GROWTH FACTOR RECEPTOR (OGFR) CONSERVED DOMAIN-CONTAINING PROTEIN"/>
    <property type="match status" value="1"/>
</dbReference>
<dbReference type="InterPro" id="IPR039574">
    <property type="entry name" value="OGFr"/>
</dbReference>
<dbReference type="GO" id="GO:0016020">
    <property type="term" value="C:membrane"/>
    <property type="evidence" value="ECO:0007669"/>
    <property type="project" value="InterPro"/>
</dbReference>
<evidence type="ECO:0000259" key="2">
    <source>
        <dbReference type="Pfam" id="PF04664"/>
    </source>
</evidence>
<dbReference type="AlphaFoldDB" id="A0A284RFN6"/>
<dbReference type="GO" id="GO:0140625">
    <property type="term" value="F:opioid growth factor receptor activity"/>
    <property type="evidence" value="ECO:0007669"/>
    <property type="project" value="InterPro"/>
</dbReference>
<dbReference type="InterPro" id="IPR006757">
    <property type="entry name" value="OGF_rcpt"/>
</dbReference>
<evidence type="ECO:0000313" key="3">
    <source>
        <dbReference type="EMBL" id="SJL07571.1"/>
    </source>
</evidence>